<keyword evidence="3" id="KW-0804">Transcription</keyword>
<dbReference type="Proteomes" id="UP001596101">
    <property type="component" value="Unassembled WGS sequence"/>
</dbReference>
<dbReference type="Gene3D" id="1.10.10.60">
    <property type="entry name" value="Homeodomain-like"/>
    <property type="match status" value="1"/>
</dbReference>
<accession>A0ABW0MFN6</accession>
<evidence type="ECO:0000259" key="4">
    <source>
        <dbReference type="PROSITE" id="PS01124"/>
    </source>
</evidence>
<keyword evidence="1" id="KW-0805">Transcription regulation</keyword>
<keyword evidence="6" id="KW-1185">Reference proteome</keyword>
<reference evidence="6" key="1">
    <citation type="journal article" date="2019" name="Int. J. Syst. Evol. Microbiol.">
        <title>The Global Catalogue of Microorganisms (GCM) 10K type strain sequencing project: providing services to taxonomists for standard genome sequencing and annotation.</title>
        <authorList>
            <consortium name="The Broad Institute Genomics Platform"/>
            <consortium name="The Broad Institute Genome Sequencing Center for Infectious Disease"/>
            <person name="Wu L."/>
            <person name="Ma J."/>
        </authorList>
    </citation>
    <scope>NUCLEOTIDE SEQUENCE [LARGE SCALE GENOMIC DNA]</scope>
    <source>
        <strain evidence="6">CCUG 43111</strain>
    </source>
</reference>
<comment type="caution">
    <text evidence="5">The sequence shown here is derived from an EMBL/GenBank/DDBJ whole genome shotgun (WGS) entry which is preliminary data.</text>
</comment>
<dbReference type="SUPFAM" id="SSF46689">
    <property type="entry name" value="Homeodomain-like"/>
    <property type="match status" value="2"/>
</dbReference>
<keyword evidence="2" id="KW-0238">DNA-binding</keyword>
<feature type="domain" description="HTH araC/xylS-type" evidence="4">
    <location>
        <begin position="147"/>
        <end position="245"/>
    </location>
</feature>
<proteinExistence type="predicted"/>
<dbReference type="InterPro" id="IPR050204">
    <property type="entry name" value="AraC_XylS_family_regulators"/>
</dbReference>
<dbReference type="InterPro" id="IPR018060">
    <property type="entry name" value="HTH_AraC"/>
</dbReference>
<dbReference type="Pfam" id="PF12833">
    <property type="entry name" value="HTH_18"/>
    <property type="match status" value="1"/>
</dbReference>
<protein>
    <submittedName>
        <fullName evidence="5">Helix-turn-helix domain-containing protein</fullName>
    </submittedName>
</protein>
<organism evidence="5 6">
    <name type="scientific">Massilia suwonensis</name>
    <dbReference type="NCBI Taxonomy" id="648895"/>
    <lineage>
        <taxon>Bacteria</taxon>
        <taxon>Pseudomonadati</taxon>
        <taxon>Pseudomonadota</taxon>
        <taxon>Betaproteobacteria</taxon>
        <taxon>Burkholderiales</taxon>
        <taxon>Oxalobacteraceae</taxon>
        <taxon>Telluria group</taxon>
        <taxon>Massilia</taxon>
    </lineage>
</organism>
<evidence type="ECO:0000256" key="3">
    <source>
        <dbReference type="ARBA" id="ARBA00023163"/>
    </source>
</evidence>
<evidence type="ECO:0000256" key="2">
    <source>
        <dbReference type="ARBA" id="ARBA00023125"/>
    </source>
</evidence>
<dbReference type="PROSITE" id="PS01124">
    <property type="entry name" value="HTH_ARAC_FAMILY_2"/>
    <property type="match status" value="1"/>
</dbReference>
<dbReference type="RefSeq" id="WP_379751437.1">
    <property type="nucleotide sequence ID" value="NZ_JBHSMR010000001.1"/>
</dbReference>
<name>A0ABW0MFN6_9BURK</name>
<gene>
    <name evidence="5" type="ORF">ACFPQ5_02140</name>
</gene>
<dbReference type="InterPro" id="IPR009057">
    <property type="entry name" value="Homeodomain-like_sf"/>
</dbReference>
<evidence type="ECO:0000313" key="5">
    <source>
        <dbReference type="EMBL" id="MFC5476974.1"/>
    </source>
</evidence>
<evidence type="ECO:0000313" key="6">
    <source>
        <dbReference type="Proteomes" id="UP001596101"/>
    </source>
</evidence>
<sequence>MALSGTSLFDIELRSYAEEREPDRHAYAQLVLPVSGEVQLAIEGRGRRLDPLQGAFVPVGAWHAQSSEACNRSLILDIDAAALTHEGWQRLQEKPFTAISSAARKLIEFMELVTEQRAVQAAHLEGWVPLLLDTLALGTPQLRSRLAALLAQVEASPGNPWSTESMAQYARISVSRLHALFREELDTSPHAWLLQKRIDLACRILASTNRSIADVAQAAGFSDQSALTRAMRQGLDVTPAAYRRALREKASNSQ</sequence>
<dbReference type="EMBL" id="JBHSMR010000001">
    <property type="protein sequence ID" value="MFC5476974.1"/>
    <property type="molecule type" value="Genomic_DNA"/>
</dbReference>
<dbReference type="PANTHER" id="PTHR46796:SF2">
    <property type="entry name" value="TRANSCRIPTIONAL REGULATORY PROTEIN"/>
    <property type="match status" value="1"/>
</dbReference>
<dbReference type="PANTHER" id="PTHR46796">
    <property type="entry name" value="HTH-TYPE TRANSCRIPTIONAL ACTIVATOR RHAS-RELATED"/>
    <property type="match status" value="1"/>
</dbReference>
<dbReference type="SMART" id="SM00342">
    <property type="entry name" value="HTH_ARAC"/>
    <property type="match status" value="1"/>
</dbReference>
<evidence type="ECO:0000256" key="1">
    <source>
        <dbReference type="ARBA" id="ARBA00023015"/>
    </source>
</evidence>